<gene>
    <name evidence="1" type="ORF">UFOPK3773_00027</name>
</gene>
<name>A0A6J7I7V2_9ZZZZ</name>
<protein>
    <submittedName>
        <fullName evidence="1">Unannotated protein</fullName>
    </submittedName>
</protein>
<reference evidence="1" key="1">
    <citation type="submission" date="2020-05" db="EMBL/GenBank/DDBJ databases">
        <authorList>
            <person name="Chiriac C."/>
            <person name="Salcher M."/>
            <person name="Ghai R."/>
            <person name="Kavagutti S V."/>
        </authorList>
    </citation>
    <scope>NUCLEOTIDE SEQUENCE</scope>
</reference>
<dbReference type="AlphaFoldDB" id="A0A6J7I7V2"/>
<sequence length="86" mass="9168">MYAPVGALLYDATLDGTSVPIGGGIDRDRPVWTVKIDLDQLATRVLVLDFSEDTVQGSTPTISAPPMANRMDARAGYDLTCGVEPE</sequence>
<dbReference type="EMBL" id="CAFBNF010000002">
    <property type="protein sequence ID" value="CAB4927133.1"/>
    <property type="molecule type" value="Genomic_DNA"/>
</dbReference>
<evidence type="ECO:0000313" key="1">
    <source>
        <dbReference type="EMBL" id="CAB4927133.1"/>
    </source>
</evidence>
<proteinExistence type="predicted"/>
<organism evidence="1">
    <name type="scientific">freshwater metagenome</name>
    <dbReference type="NCBI Taxonomy" id="449393"/>
    <lineage>
        <taxon>unclassified sequences</taxon>
        <taxon>metagenomes</taxon>
        <taxon>ecological metagenomes</taxon>
    </lineage>
</organism>
<accession>A0A6J7I7V2</accession>